<feature type="transmembrane region" description="Helical" evidence="1">
    <location>
        <begin position="54"/>
        <end position="73"/>
    </location>
</feature>
<proteinExistence type="predicted"/>
<dbReference type="AlphaFoldDB" id="A0A1D3TWB0"/>
<keyword evidence="3" id="KW-1185">Reference proteome</keyword>
<keyword evidence="1" id="KW-0472">Membrane</keyword>
<feature type="transmembrane region" description="Helical" evidence="1">
    <location>
        <begin position="21"/>
        <end position="42"/>
    </location>
</feature>
<evidence type="ECO:0000313" key="2">
    <source>
        <dbReference type="EMBL" id="SCP98526.1"/>
    </source>
</evidence>
<name>A0A1D3TWB0_9FIRM</name>
<keyword evidence="1" id="KW-0812">Transmembrane</keyword>
<organism evidence="2 3">
    <name type="scientific">Anaerobium acetethylicum</name>
    <dbReference type="NCBI Taxonomy" id="1619234"/>
    <lineage>
        <taxon>Bacteria</taxon>
        <taxon>Bacillati</taxon>
        <taxon>Bacillota</taxon>
        <taxon>Clostridia</taxon>
        <taxon>Lachnospirales</taxon>
        <taxon>Lachnospiraceae</taxon>
        <taxon>Anaerobium</taxon>
    </lineage>
</organism>
<gene>
    <name evidence="2" type="ORF">SAMN05421730_10224</name>
</gene>
<evidence type="ECO:0008006" key="4">
    <source>
        <dbReference type="Google" id="ProtNLM"/>
    </source>
</evidence>
<dbReference type="InterPro" id="IPR021529">
    <property type="entry name" value="DUF2798"/>
</dbReference>
<dbReference type="EMBL" id="FMKA01000022">
    <property type="protein sequence ID" value="SCP98526.1"/>
    <property type="molecule type" value="Genomic_DNA"/>
</dbReference>
<dbReference type="Proteomes" id="UP000199315">
    <property type="component" value="Unassembled WGS sequence"/>
</dbReference>
<accession>A0A1D3TWB0</accession>
<sequence>MKNLNLHIKISRQKYNTLYNMAVGVCMPLVMSTFVTLANNGLNSGFGIYYLRTYIVSVVMSVPVSMVLMPLLTKIMRLMIVVKEAELNKQ</sequence>
<evidence type="ECO:0000256" key="1">
    <source>
        <dbReference type="SAM" id="Phobius"/>
    </source>
</evidence>
<keyword evidence="1" id="KW-1133">Transmembrane helix</keyword>
<dbReference type="Pfam" id="PF11391">
    <property type="entry name" value="DUF2798"/>
    <property type="match status" value="1"/>
</dbReference>
<reference evidence="2 3" key="1">
    <citation type="submission" date="2016-09" db="EMBL/GenBank/DDBJ databases">
        <authorList>
            <person name="Capua I."/>
            <person name="De Benedictis P."/>
            <person name="Joannis T."/>
            <person name="Lombin L.H."/>
            <person name="Cattoli G."/>
        </authorList>
    </citation>
    <scope>NUCLEOTIDE SEQUENCE [LARGE SCALE GENOMIC DNA]</scope>
    <source>
        <strain evidence="2 3">GluBS11</strain>
    </source>
</reference>
<protein>
    <recommendedName>
        <fullName evidence="4">DUF2798 domain-containing protein</fullName>
    </recommendedName>
</protein>
<evidence type="ECO:0000313" key="3">
    <source>
        <dbReference type="Proteomes" id="UP000199315"/>
    </source>
</evidence>
<dbReference type="STRING" id="1619234.SAMN05421730_10224"/>